<name>A0A8J2WX26_9STRA</name>
<comment type="caution">
    <text evidence="1">The sequence shown here is derived from an EMBL/GenBank/DDBJ whole genome shotgun (WGS) entry which is preliminary data.</text>
</comment>
<evidence type="ECO:0000313" key="1">
    <source>
        <dbReference type="EMBL" id="CAH0371902.1"/>
    </source>
</evidence>
<dbReference type="EMBL" id="CAKKNE010000003">
    <property type="protein sequence ID" value="CAH0371902.1"/>
    <property type="molecule type" value="Genomic_DNA"/>
</dbReference>
<organism evidence="1 2">
    <name type="scientific">Pelagomonas calceolata</name>
    <dbReference type="NCBI Taxonomy" id="35677"/>
    <lineage>
        <taxon>Eukaryota</taxon>
        <taxon>Sar</taxon>
        <taxon>Stramenopiles</taxon>
        <taxon>Ochrophyta</taxon>
        <taxon>Pelagophyceae</taxon>
        <taxon>Pelagomonadales</taxon>
        <taxon>Pelagomonadaceae</taxon>
        <taxon>Pelagomonas</taxon>
    </lineage>
</organism>
<proteinExistence type="predicted"/>
<dbReference type="AlphaFoldDB" id="A0A8J2WX26"/>
<feature type="non-terminal residue" evidence="1">
    <location>
        <position position="1"/>
    </location>
</feature>
<keyword evidence="2" id="KW-1185">Reference proteome</keyword>
<reference evidence="1" key="1">
    <citation type="submission" date="2021-11" db="EMBL/GenBank/DDBJ databases">
        <authorList>
            <consortium name="Genoscope - CEA"/>
            <person name="William W."/>
        </authorList>
    </citation>
    <scope>NUCLEOTIDE SEQUENCE</scope>
</reference>
<evidence type="ECO:0000313" key="2">
    <source>
        <dbReference type="Proteomes" id="UP000789595"/>
    </source>
</evidence>
<protein>
    <submittedName>
        <fullName evidence="1">Uncharacterized protein</fullName>
    </submittedName>
</protein>
<accession>A0A8J2WX26</accession>
<dbReference type="Proteomes" id="UP000789595">
    <property type="component" value="Unassembled WGS sequence"/>
</dbReference>
<gene>
    <name evidence="1" type="ORF">PECAL_3P18660</name>
</gene>
<sequence length="88" mass="9562">VKSPLISALLGCDLRTAPARGVLYVRNGPASFTPQFTRNLRVHLFIKPAHTQAERLNKALVATQFNSSTSTAHKPTPRVHTLLATACN</sequence>